<dbReference type="AlphaFoldDB" id="A0AAD1SW69"/>
<accession>A0AAD1SW69</accession>
<dbReference type="EMBL" id="OW240919">
    <property type="protein sequence ID" value="CAH2312795.1"/>
    <property type="molecule type" value="Genomic_DNA"/>
</dbReference>
<evidence type="ECO:0000313" key="3">
    <source>
        <dbReference type="Proteomes" id="UP001295444"/>
    </source>
</evidence>
<organism evidence="2 3">
    <name type="scientific">Pelobates cultripes</name>
    <name type="common">Western spadefoot toad</name>
    <dbReference type="NCBI Taxonomy" id="61616"/>
    <lineage>
        <taxon>Eukaryota</taxon>
        <taxon>Metazoa</taxon>
        <taxon>Chordata</taxon>
        <taxon>Craniata</taxon>
        <taxon>Vertebrata</taxon>
        <taxon>Euteleostomi</taxon>
        <taxon>Amphibia</taxon>
        <taxon>Batrachia</taxon>
        <taxon>Anura</taxon>
        <taxon>Pelobatoidea</taxon>
        <taxon>Pelobatidae</taxon>
        <taxon>Pelobates</taxon>
    </lineage>
</organism>
<gene>
    <name evidence="2" type="ORF">PECUL_23A041714</name>
</gene>
<keyword evidence="3" id="KW-1185">Reference proteome</keyword>
<evidence type="ECO:0000256" key="1">
    <source>
        <dbReference type="SAM" id="MobiDB-lite"/>
    </source>
</evidence>
<proteinExistence type="predicted"/>
<evidence type="ECO:0000313" key="2">
    <source>
        <dbReference type="EMBL" id="CAH2312795.1"/>
    </source>
</evidence>
<feature type="compositionally biased region" description="Basic residues" evidence="1">
    <location>
        <begin position="25"/>
        <end position="50"/>
    </location>
</feature>
<sequence>MESPSHQSTPQLVDAGRSSSAASPVKKRRQTPWKALPHRRLRPTVNRHPRVPQSGLGQSPRPSLPWKAITPQVRKLHAERHGDLVVSRKGTWVFGAHDSVSGWRGVDMQNSSPQHYWSYIHIFLQIPCHTGR</sequence>
<feature type="compositionally biased region" description="Polar residues" evidence="1">
    <location>
        <begin position="1"/>
        <end position="22"/>
    </location>
</feature>
<name>A0AAD1SW69_PELCU</name>
<dbReference type="Proteomes" id="UP001295444">
    <property type="component" value="Chromosome 08"/>
</dbReference>
<feature type="region of interest" description="Disordered" evidence="1">
    <location>
        <begin position="1"/>
        <end position="66"/>
    </location>
</feature>
<reference evidence="2" key="1">
    <citation type="submission" date="2022-03" db="EMBL/GenBank/DDBJ databases">
        <authorList>
            <person name="Alioto T."/>
            <person name="Alioto T."/>
            <person name="Gomez Garrido J."/>
        </authorList>
    </citation>
    <scope>NUCLEOTIDE SEQUENCE</scope>
</reference>
<protein>
    <submittedName>
        <fullName evidence="2">Uncharacterized protein</fullName>
    </submittedName>
</protein>